<feature type="non-terminal residue" evidence="1">
    <location>
        <position position="76"/>
    </location>
</feature>
<name>A0A392RJK3_9FABA</name>
<comment type="caution">
    <text evidence="1">The sequence shown here is derived from an EMBL/GenBank/DDBJ whole genome shotgun (WGS) entry which is preliminary data.</text>
</comment>
<dbReference type="EMBL" id="LXQA010233720">
    <property type="protein sequence ID" value="MCI36429.1"/>
    <property type="molecule type" value="Genomic_DNA"/>
</dbReference>
<protein>
    <submittedName>
        <fullName evidence="1">Uncharacterized protein</fullName>
    </submittedName>
</protein>
<dbReference type="AlphaFoldDB" id="A0A392RJK3"/>
<keyword evidence="2" id="KW-1185">Reference proteome</keyword>
<organism evidence="1 2">
    <name type="scientific">Trifolium medium</name>
    <dbReference type="NCBI Taxonomy" id="97028"/>
    <lineage>
        <taxon>Eukaryota</taxon>
        <taxon>Viridiplantae</taxon>
        <taxon>Streptophyta</taxon>
        <taxon>Embryophyta</taxon>
        <taxon>Tracheophyta</taxon>
        <taxon>Spermatophyta</taxon>
        <taxon>Magnoliopsida</taxon>
        <taxon>eudicotyledons</taxon>
        <taxon>Gunneridae</taxon>
        <taxon>Pentapetalae</taxon>
        <taxon>rosids</taxon>
        <taxon>fabids</taxon>
        <taxon>Fabales</taxon>
        <taxon>Fabaceae</taxon>
        <taxon>Papilionoideae</taxon>
        <taxon>50 kb inversion clade</taxon>
        <taxon>NPAAA clade</taxon>
        <taxon>Hologalegina</taxon>
        <taxon>IRL clade</taxon>
        <taxon>Trifolieae</taxon>
        <taxon>Trifolium</taxon>
    </lineage>
</organism>
<proteinExistence type="predicted"/>
<evidence type="ECO:0000313" key="2">
    <source>
        <dbReference type="Proteomes" id="UP000265520"/>
    </source>
</evidence>
<sequence>MSERVREIKGCWRGAQARPQEAGLVLDFAQRAALDGATRGLGVQVWLWPLSFVRRAGRLAQRASAMLIYKLSAFLL</sequence>
<evidence type="ECO:0000313" key="1">
    <source>
        <dbReference type="EMBL" id="MCI36429.1"/>
    </source>
</evidence>
<reference evidence="1 2" key="1">
    <citation type="journal article" date="2018" name="Front. Plant Sci.">
        <title>Red Clover (Trifolium pratense) and Zigzag Clover (T. medium) - A Picture of Genomic Similarities and Differences.</title>
        <authorList>
            <person name="Dluhosova J."/>
            <person name="Istvanek J."/>
            <person name="Nedelnik J."/>
            <person name="Repkova J."/>
        </authorList>
    </citation>
    <scope>NUCLEOTIDE SEQUENCE [LARGE SCALE GENOMIC DNA]</scope>
    <source>
        <strain evidence="2">cv. 10/8</strain>
        <tissue evidence="1">Leaf</tissue>
    </source>
</reference>
<dbReference type="Proteomes" id="UP000265520">
    <property type="component" value="Unassembled WGS sequence"/>
</dbReference>
<accession>A0A392RJK3</accession>